<name>A0ABR7M913_9BACT</name>
<dbReference type="InterPro" id="IPR006016">
    <property type="entry name" value="UspA"/>
</dbReference>
<evidence type="ECO:0000313" key="3">
    <source>
        <dbReference type="EMBL" id="MBC6491506.1"/>
    </source>
</evidence>
<proteinExistence type="inferred from homology"/>
<dbReference type="PANTHER" id="PTHR46268">
    <property type="entry name" value="STRESS RESPONSE PROTEIN NHAX"/>
    <property type="match status" value="1"/>
</dbReference>
<feature type="domain" description="UspA" evidence="2">
    <location>
        <begin position="3"/>
        <end position="112"/>
    </location>
</feature>
<sequence>MEITLLHAFELKGSVYTDYMGVNKEFNQLQLDEVRMKLHDLKISIGKEHGIPVKTMVIVENLGKAIRQATEEEKFDLIIMGTMGAGESRNRFWSTKTGAEIGKTEIPVFVIPREYKWKKPAHILFATNHFEEEPTILDPIFSMAALFGARVQVAIFTDEDDDSPHVFLDHTRTMPNYETALKKKYSEADLTTVQLYGIDFSETMERHIDENDIDILIMVTYHKTFWNRFFHPSMSRQMSYHTKIPLLVLPSPQDEWRQ</sequence>
<evidence type="ECO:0000256" key="1">
    <source>
        <dbReference type="ARBA" id="ARBA00008791"/>
    </source>
</evidence>
<dbReference type="PANTHER" id="PTHR46268:SF6">
    <property type="entry name" value="UNIVERSAL STRESS PROTEIN UP12"/>
    <property type="match status" value="1"/>
</dbReference>
<evidence type="ECO:0000313" key="4">
    <source>
        <dbReference type="Proteomes" id="UP000765802"/>
    </source>
</evidence>
<reference evidence="3 4" key="1">
    <citation type="submission" date="2016-07" db="EMBL/GenBank/DDBJ databases">
        <title>Genome analysis of Flavihumibacter stibioxidans YS-17.</title>
        <authorList>
            <person name="Shi K."/>
            <person name="Han Y."/>
            <person name="Wang G."/>
        </authorList>
    </citation>
    <scope>NUCLEOTIDE SEQUENCE [LARGE SCALE GENOMIC DNA]</scope>
    <source>
        <strain evidence="3 4">YS-17</strain>
    </source>
</reference>
<evidence type="ECO:0000259" key="2">
    <source>
        <dbReference type="Pfam" id="PF00582"/>
    </source>
</evidence>
<dbReference type="Proteomes" id="UP000765802">
    <property type="component" value="Unassembled WGS sequence"/>
</dbReference>
<comment type="similarity">
    <text evidence="1">Belongs to the universal stress protein A family.</text>
</comment>
<organism evidence="3 4">
    <name type="scientific">Flavihumibacter stibioxidans</name>
    <dbReference type="NCBI Taxonomy" id="1834163"/>
    <lineage>
        <taxon>Bacteria</taxon>
        <taxon>Pseudomonadati</taxon>
        <taxon>Bacteroidota</taxon>
        <taxon>Chitinophagia</taxon>
        <taxon>Chitinophagales</taxon>
        <taxon>Chitinophagaceae</taxon>
        <taxon>Flavihumibacter</taxon>
    </lineage>
</organism>
<dbReference type="CDD" id="cd00293">
    <property type="entry name" value="USP-like"/>
    <property type="match status" value="1"/>
</dbReference>
<dbReference type="Gene3D" id="3.40.50.12370">
    <property type="match status" value="1"/>
</dbReference>
<keyword evidence="4" id="KW-1185">Reference proteome</keyword>
<gene>
    <name evidence="3" type="ORF">BC349_10705</name>
</gene>
<dbReference type="SUPFAM" id="SSF52402">
    <property type="entry name" value="Adenine nucleotide alpha hydrolases-like"/>
    <property type="match status" value="2"/>
</dbReference>
<accession>A0ABR7M913</accession>
<protein>
    <recommendedName>
        <fullName evidence="2">UspA domain-containing protein</fullName>
    </recommendedName>
</protein>
<comment type="caution">
    <text evidence="3">The sequence shown here is derived from an EMBL/GenBank/DDBJ whole genome shotgun (WGS) entry which is preliminary data.</text>
</comment>
<dbReference type="EMBL" id="MBUA01000012">
    <property type="protein sequence ID" value="MBC6491506.1"/>
    <property type="molecule type" value="Genomic_DNA"/>
</dbReference>
<dbReference type="Pfam" id="PF00582">
    <property type="entry name" value="Usp"/>
    <property type="match status" value="1"/>
</dbReference>